<gene>
    <name evidence="2" type="ORF">ACFPTO_17380</name>
</gene>
<accession>A0ABW0JBZ5</accession>
<evidence type="ECO:0000313" key="2">
    <source>
        <dbReference type="EMBL" id="MFC5430558.1"/>
    </source>
</evidence>
<evidence type="ECO:0000313" key="3">
    <source>
        <dbReference type="Proteomes" id="UP001596103"/>
    </source>
</evidence>
<evidence type="ECO:0008006" key="4">
    <source>
        <dbReference type="Google" id="ProtNLM"/>
    </source>
</evidence>
<evidence type="ECO:0000256" key="1">
    <source>
        <dbReference type="SAM" id="SignalP"/>
    </source>
</evidence>
<sequence>MGTLNERGLCMVTGMLLIAGTCALPAHAQIARPSTTPTPITTPAMPAAAQNLQTAAPQAPSRPPANPASPQEMLYYVCGSRGLDTHVTSPDPQHPFNLGVSFVSASTGAPLNEVSVKLRRHGRVLMDFVAAGPYCLFSVPEADYRVEGTYRGEMKFEIVQTGNMTAQIKW</sequence>
<comment type="caution">
    <text evidence="2">The sequence shown here is derived from an EMBL/GenBank/DDBJ whole genome shotgun (WGS) entry which is preliminary data.</text>
</comment>
<protein>
    <recommendedName>
        <fullName evidence="4">Carboxypeptidase regulatory-like domain-containing protein</fullName>
    </recommendedName>
</protein>
<feature type="signal peptide" evidence="1">
    <location>
        <begin position="1"/>
        <end position="28"/>
    </location>
</feature>
<proteinExistence type="predicted"/>
<feature type="chain" id="PRO_5047185925" description="Carboxypeptidase regulatory-like domain-containing protein" evidence="1">
    <location>
        <begin position="29"/>
        <end position="170"/>
    </location>
</feature>
<dbReference type="RefSeq" id="WP_377713107.1">
    <property type="nucleotide sequence ID" value="NZ_JBHSMP010000020.1"/>
</dbReference>
<keyword evidence="3" id="KW-1185">Reference proteome</keyword>
<organism evidence="2 3">
    <name type="scientific">Paraburkholderia denitrificans</name>
    <dbReference type="NCBI Taxonomy" id="694025"/>
    <lineage>
        <taxon>Bacteria</taxon>
        <taxon>Pseudomonadati</taxon>
        <taxon>Pseudomonadota</taxon>
        <taxon>Betaproteobacteria</taxon>
        <taxon>Burkholderiales</taxon>
        <taxon>Burkholderiaceae</taxon>
        <taxon>Paraburkholderia</taxon>
    </lineage>
</organism>
<dbReference type="EMBL" id="JBHSMP010000020">
    <property type="protein sequence ID" value="MFC5430558.1"/>
    <property type="molecule type" value="Genomic_DNA"/>
</dbReference>
<name>A0ABW0JBZ5_9BURK</name>
<dbReference type="Proteomes" id="UP001596103">
    <property type="component" value="Unassembled WGS sequence"/>
</dbReference>
<reference evidence="3" key="1">
    <citation type="journal article" date="2019" name="Int. J. Syst. Evol. Microbiol.">
        <title>The Global Catalogue of Microorganisms (GCM) 10K type strain sequencing project: providing services to taxonomists for standard genome sequencing and annotation.</title>
        <authorList>
            <consortium name="The Broad Institute Genomics Platform"/>
            <consortium name="The Broad Institute Genome Sequencing Center for Infectious Disease"/>
            <person name="Wu L."/>
            <person name="Ma J."/>
        </authorList>
    </citation>
    <scope>NUCLEOTIDE SEQUENCE [LARGE SCALE GENOMIC DNA]</scope>
    <source>
        <strain evidence="3">CCUG 56042</strain>
    </source>
</reference>
<keyword evidence="1" id="KW-0732">Signal</keyword>